<comment type="caution">
    <text evidence="2">The sequence shown here is derived from an EMBL/GenBank/DDBJ whole genome shotgun (WGS) entry which is preliminary data.</text>
</comment>
<keyword evidence="3" id="KW-1185">Reference proteome</keyword>
<reference evidence="2 3" key="1">
    <citation type="submission" date="2024-09" db="EMBL/GenBank/DDBJ databases">
        <title>Chromosome-scale assembly of Riccia fluitans.</title>
        <authorList>
            <person name="Paukszto L."/>
            <person name="Sawicki J."/>
            <person name="Karawczyk K."/>
            <person name="Piernik-Szablinska J."/>
            <person name="Szczecinska M."/>
            <person name="Mazdziarz M."/>
        </authorList>
    </citation>
    <scope>NUCLEOTIDE SEQUENCE [LARGE SCALE GENOMIC DNA]</scope>
    <source>
        <strain evidence="2">Rf_01</strain>
        <tissue evidence="2">Aerial parts of the thallus</tissue>
    </source>
</reference>
<proteinExistence type="predicted"/>
<protein>
    <submittedName>
        <fullName evidence="2">Uncharacterized protein</fullName>
    </submittedName>
</protein>
<organism evidence="2 3">
    <name type="scientific">Riccia fluitans</name>
    <dbReference type="NCBI Taxonomy" id="41844"/>
    <lineage>
        <taxon>Eukaryota</taxon>
        <taxon>Viridiplantae</taxon>
        <taxon>Streptophyta</taxon>
        <taxon>Embryophyta</taxon>
        <taxon>Marchantiophyta</taxon>
        <taxon>Marchantiopsida</taxon>
        <taxon>Marchantiidae</taxon>
        <taxon>Marchantiales</taxon>
        <taxon>Ricciaceae</taxon>
        <taxon>Riccia</taxon>
    </lineage>
</organism>
<feature type="compositionally biased region" description="Basic and acidic residues" evidence="1">
    <location>
        <begin position="86"/>
        <end position="99"/>
    </location>
</feature>
<evidence type="ECO:0000313" key="3">
    <source>
        <dbReference type="Proteomes" id="UP001605036"/>
    </source>
</evidence>
<feature type="region of interest" description="Disordered" evidence="1">
    <location>
        <begin position="1"/>
        <end position="165"/>
    </location>
</feature>
<evidence type="ECO:0000256" key="1">
    <source>
        <dbReference type="SAM" id="MobiDB-lite"/>
    </source>
</evidence>
<dbReference type="Proteomes" id="UP001605036">
    <property type="component" value="Unassembled WGS sequence"/>
</dbReference>
<gene>
    <name evidence="2" type="ORF">R1flu_016468</name>
</gene>
<feature type="compositionally biased region" description="Basic residues" evidence="1">
    <location>
        <begin position="76"/>
        <end position="85"/>
    </location>
</feature>
<evidence type="ECO:0000313" key="2">
    <source>
        <dbReference type="EMBL" id="KAL2631782.1"/>
    </source>
</evidence>
<sequence>MEEPPKSTEGEQQNQPTSKELLAEVSSQSTEGEHQEQAPTEETGARNYDSAPLINDIPDITPSNREKMIELNRLEKQRKKDRKREKKQEIRRKWAERTRLVSVANDDEGSGMQADGDSSSDDGLPRSNRQWRTAGDKKKKGDNGTMDTEEGLFTPGHPVPHLQQRNELRVYVNSGIVEPERLRQLRQVEGSQEMVALGRQESKSLSIAGT</sequence>
<accession>A0ABD1YQ07</accession>
<feature type="compositionally biased region" description="Basic and acidic residues" evidence="1">
    <location>
        <begin position="64"/>
        <end position="75"/>
    </location>
</feature>
<name>A0ABD1YQ07_9MARC</name>
<dbReference type="AlphaFoldDB" id="A0ABD1YQ07"/>
<dbReference type="EMBL" id="JBHFFA010000004">
    <property type="protein sequence ID" value="KAL2631782.1"/>
    <property type="molecule type" value="Genomic_DNA"/>
</dbReference>